<dbReference type="PANTHER" id="PTHR11626">
    <property type="entry name" value="FARNESYL-DIPHOSPHATE FARNESYLTRANSFERASE"/>
    <property type="match status" value="1"/>
</dbReference>
<gene>
    <name evidence="1" type="ORF">ACFQJ9_04235</name>
</gene>
<dbReference type="InterPro" id="IPR008949">
    <property type="entry name" value="Isoprenoid_synthase_dom_sf"/>
</dbReference>
<evidence type="ECO:0000313" key="1">
    <source>
        <dbReference type="EMBL" id="MFC7198636.1"/>
    </source>
</evidence>
<reference evidence="1 2" key="1">
    <citation type="journal article" date="2019" name="Int. J. Syst. Evol. Microbiol.">
        <title>The Global Catalogue of Microorganisms (GCM) 10K type strain sequencing project: providing services to taxonomists for standard genome sequencing and annotation.</title>
        <authorList>
            <consortium name="The Broad Institute Genomics Platform"/>
            <consortium name="The Broad Institute Genome Sequencing Center for Infectious Disease"/>
            <person name="Wu L."/>
            <person name="Ma J."/>
        </authorList>
    </citation>
    <scope>NUCLEOTIDE SEQUENCE [LARGE SCALE GENOMIC DNA]</scope>
    <source>
        <strain evidence="1 2">XZGYJ-43</strain>
    </source>
</reference>
<evidence type="ECO:0000313" key="2">
    <source>
        <dbReference type="Proteomes" id="UP001596447"/>
    </source>
</evidence>
<dbReference type="EC" id="2.5.1.-" evidence="1"/>
<dbReference type="SFLD" id="SFLDS00005">
    <property type="entry name" value="Isoprenoid_Synthase_Type_I"/>
    <property type="match status" value="1"/>
</dbReference>
<protein>
    <submittedName>
        <fullName evidence="1">Phytoene/squalene synthase family protein</fullName>
        <ecNumber evidence="1">2.5.1.-</ecNumber>
    </submittedName>
</protein>
<keyword evidence="2" id="KW-1185">Reference proteome</keyword>
<dbReference type="PANTHER" id="PTHR11626:SF2">
    <property type="entry name" value="SQUALENE SYNTHASE"/>
    <property type="match status" value="1"/>
</dbReference>
<organism evidence="1 2">
    <name type="scientific">Halospeciosus flavus</name>
    <dbReference type="NCBI Taxonomy" id="3032283"/>
    <lineage>
        <taxon>Archaea</taxon>
        <taxon>Methanobacteriati</taxon>
        <taxon>Methanobacteriota</taxon>
        <taxon>Stenosarchaea group</taxon>
        <taxon>Halobacteria</taxon>
        <taxon>Halobacteriales</taxon>
        <taxon>Halobacteriaceae</taxon>
        <taxon>Halospeciosus</taxon>
    </lineage>
</organism>
<sequence length="348" mass="38769">MSNEQLDSTRRDDVAWCFEAVHGVSRTFSLTISELEEPMARDICVGYLLCRVADTIEDSGRIPAAEQAALLRRYERVLDPEDPTTVDSFERTVAEWVPADPSADWRVVANAGRVVSAFETVEPHARRSIRPPVRELVEGMAMFVDRYAEPGGLRIQTLDELEEYCWYAAGTVGELVTGLVSKGDDPETVRRRHEHGRAFALLLQLVNVAKDVADDYEEENNVYLPHTFLDEAGLEPADVADESNASAVAGVVERVVDHAAGYLDGAQRWLETMPRTRGNTLAAWAVPYLLAVGTLRELRARPEEVVERGDVKVSREEVHALLSRFGEGDEPSVAELRDVMQQRPLDQA</sequence>
<dbReference type="SUPFAM" id="SSF48576">
    <property type="entry name" value="Terpenoid synthases"/>
    <property type="match status" value="1"/>
</dbReference>
<dbReference type="RefSeq" id="WP_279528594.1">
    <property type="nucleotide sequence ID" value="NZ_CP122312.1"/>
</dbReference>
<dbReference type="Gene3D" id="1.10.600.10">
    <property type="entry name" value="Farnesyl Diphosphate Synthase"/>
    <property type="match status" value="1"/>
</dbReference>
<comment type="caution">
    <text evidence="1">The sequence shown here is derived from an EMBL/GenBank/DDBJ whole genome shotgun (WGS) entry which is preliminary data.</text>
</comment>
<dbReference type="EMBL" id="JBHTAR010000011">
    <property type="protein sequence ID" value="MFC7198636.1"/>
    <property type="molecule type" value="Genomic_DNA"/>
</dbReference>
<proteinExistence type="predicted"/>
<dbReference type="SFLD" id="SFLDG01018">
    <property type="entry name" value="Squalene/Phytoene_Synthase_Lik"/>
    <property type="match status" value="1"/>
</dbReference>
<name>A0ABD5Z0E8_9EURY</name>
<accession>A0ABD5Z0E8</accession>
<dbReference type="InterPro" id="IPR002060">
    <property type="entry name" value="Squ/phyt_synthse"/>
</dbReference>
<keyword evidence="1" id="KW-0808">Transferase</keyword>
<dbReference type="InterPro" id="IPR044844">
    <property type="entry name" value="Trans_IPPS_euk-type"/>
</dbReference>
<dbReference type="Pfam" id="PF00494">
    <property type="entry name" value="SQS_PSY"/>
    <property type="match status" value="1"/>
</dbReference>
<dbReference type="AlphaFoldDB" id="A0ABD5Z0E8"/>
<dbReference type="Proteomes" id="UP001596447">
    <property type="component" value="Unassembled WGS sequence"/>
</dbReference>
<dbReference type="GO" id="GO:0016740">
    <property type="term" value="F:transferase activity"/>
    <property type="evidence" value="ECO:0007669"/>
    <property type="project" value="UniProtKB-KW"/>
</dbReference>